<gene>
    <name evidence="16" type="ORF">LSTR_LSTR002695</name>
</gene>
<evidence type="ECO:0000256" key="5">
    <source>
        <dbReference type="ARBA" id="ARBA00022801"/>
    </source>
</evidence>
<feature type="signal peptide" evidence="12">
    <location>
        <begin position="1"/>
        <end position="24"/>
    </location>
</feature>
<dbReference type="CDD" id="cd06603">
    <property type="entry name" value="GH31_GANC_GANAB_alpha"/>
    <property type="match status" value="1"/>
</dbReference>
<dbReference type="InterPro" id="IPR048395">
    <property type="entry name" value="Glyco_hydro_31_C"/>
</dbReference>
<feature type="compositionally biased region" description="Acidic residues" evidence="11">
    <location>
        <begin position="183"/>
        <end position="194"/>
    </location>
</feature>
<feature type="chain" id="PRO_5019716123" description="Glucosidase II subunit alpha" evidence="12">
    <location>
        <begin position="25"/>
        <end position="937"/>
    </location>
</feature>
<dbReference type="AlphaFoldDB" id="A0A482X5R3"/>
<accession>A0A482X5R3</accession>
<dbReference type="STRING" id="195883.A0A482X5R3"/>
<proteinExistence type="inferred from homology"/>
<name>A0A482X5R3_LAOST</name>
<evidence type="ECO:0000256" key="9">
    <source>
        <dbReference type="ARBA" id="ARBA00042895"/>
    </source>
</evidence>
<dbReference type="Pfam" id="PF01055">
    <property type="entry name" value="Glyco_hydro_31_2nd"/>
    <property type="match status" value="1"/>
</dbReference>
<evidence type="ECO:0000259" key="15">
    <source>
        <dbReference type="Pfam" id="PF21365"/>
    </source>
</evidence>
<keyword evidence="6" id="KW-0256">Endoplasmic reticulum</keyword>
<organism evidence="16 17">
    <name type="scientific">Laodelphax striatellus</name>
    <name type="common">Small brown planthopper</name>
    <name type="synonym">Delphax striatella</name>
    <dbReference type="NCBI Taxonomy" id="195883"/>
    <lineage>
        <taxon>Eukaryota</taxon>
        <taxon>Metazoa</taxon>
        <taxon>Ecdysozoa</taxon>
        <taxon>Arthropoda</taxon>
        <taxon>Hexapoda</taxon>
        <taxon>Insecta</taxon>
        <taxon>Pterygota</taxon>
        <taxon>Neoptera</taxon>
        <taxon>Paraneoptera</taxon>
        <taxon>Hemiptera</taxon>
        <taxon>Auchenorrhyncha</taxon>
        <taxon>Fulgoroidea</taxon>
        <taxon>Delphacidae</taxon>
        <taxon>Criomorphinae</taxon>
        <taxon>Laodelphax</taxon>
    </lineage>
</organism>
<feature type="domain" description="Glycoside hydrolase family 31 TIM barrel" evidence="13">
    <location>
        <begin position="365"/>
        <end position="699"/>
    </location>
</feature>
<dbReference type="PANTHER" id="PTHR22762">
    <property type="entry name" value="ALPHA-GLUCOSIDASE"/>
    <property type="match status" value="1"/>
</dbReference>
<dbReference type="CDD" id="cd14752">
    <property type="entry name" value="GH31_N"/>
    <property type="match status" value="1"/>
</dbReference>
<dbReference type="Gene3D" id="2.60.40.1180">
    <property type="entry name" value="Golgi alpha-mannosidase II"/>
    <property type="match status" value="2"/>
</dbReference>
<dbReference type="GO" id="GO:0006491">
    <property type="term" value="P:N-glycan processing"/>
    <property type="evidence" value="ECO:0007669"/>
    <property type="project" value="TreeGrafter"/>
</dbReference>
<feature type="region of interest" description="Disordered" evidence="11">
    <location>
        <begin position="173"/>
        <end position="200"/>
    </location>
</feature>
<sequence>MMWNHFWVFPLYLLCSPAFYHVNAVDRNNFKSCEQSSFCRRCRRMKPGESTYELQLDTVVVKDASLSAELINSENNVRFNLVLTALKDSSFRLQIDEVLPLKPRYRVEHVLEGTPAEGRLEITGRTSSSVAVTAATGVKAVLSAAPFKVDFYNVNNQLAVTANQRGLFRFEHQRTKPVPKPEGEEENGGGEESGEAAVAEDPGAWEENYKSHHDSKPLWPTAVALDFTFPGAEQVYGVPEHADTLALKSTKKTDPYRLYNLDVFEYELENPMSLYAAIPFVIAQSVSKTVGLFWLNTAETWVDVAGNSDENVVSSIVNYVSGGTKVAQVETHFMSERGIVDVFVLLGPKPHDVFKQYADLVGTSFLPPYFSLAYHQCRWNYNDQDDVYSVSENFDHYDIPMDVMWLDIEHTDGKKYFTWDPVKFSKPLEMVKNLTDKGRKLVTIVDVHVKRDGGYFVHNDCENNGYYMKNKDGNVYEGWCWPGSSSYPDVLNPEVRNYYADQYKFDKYLGSTDDVHIWNDMNEPSVFNGPEVTMPKDLMHYGGWEHRDIHNIYGMLFVMSTYQGMLNRGGVAVAEKAAAKRPFILSRSGFAGIQRYAALWTGDNAAEWGHLAISLPMCLSLAISGVSFCGADVGGFFKNPDHELFIRWYQAGAFLPFFRAHAHIDTKRREPWLFGPEATMLVRDAIRKRYMMLPFWYTQFYINNQTGLPVIRPLWVEFPTDRNTFTIDNEFLIGDSILVRPVTEPGVNEVKVYLPGQSEVWYDMDTYQPFQADGYVNLPVDIRKTPVFVRAGSIIPLKLRVRRSSKLMHDDPFTFVVVLKENGTAHGNLYIDDGSTFQFLYNKKSLFISLAFENLQLSSTFVQKGHHYDTKSKVERVVIVNAPPSITKARAVRLKGGETTELETAYDANNNGVLTIRKPDLSMAEEWKIMLLSSEEL</sequence>
<dbReference type="InterPro" id="IPR017853">
    <property type="entry name" value="GH"/>
</dbReference>
<dbReference type="InterPro" id="IPR011013">
    <property type="entry name" value="Gal_mutarotase_sf_dom"/>
</dbReference>
<dbReference type="Gene3D" id="2.60.40.1760">
    <property type="entry name" value="glycosyl hydrolase (family 31)"/>
    <property type="match status" value="1"/>
</dbReference>
<dbReference type="InterPro" id="IPR025887">
    <property type="entry name" value="Glyco_hydro_31_N_dom"/>
</dbReference>
<dbReference type="GO" id="GO:0005975">
    <property type="term" value="P:carbohydrate metabolic process"/>
    <property type="evidence" value="ECO:0007669"/>
    <property type="project" value="InterPro"/>
</dbReference>
<dbReference type="GO" id="GO:0005783">
    <property type="term" value="C:endoplasmic reticulum"/>
    <property type="evidence" value="ECO:0007669"/>
    <property type="project" value="UniProtKB-SubCell"/>
</dbReference>
<evidence type="ECO:0000256" key="12">
    <source>
        <dbReference type="SAM" id="SignalP"/>
    </source>
</evidence>
<keyword evidence="17" id="KW-1185">Reference proteome</keyword>
<comment type="subcellular location">
    <subcellularLocation>
        <location evidence="1">Endoplasmic reticulum</location>
    </subcellularLocation>
</comment>
<feature type="domain" description="Glycoside hydrolase family 31 N-terminal" evidence="14">
    <location>
        <begin position="81"/>
        <end position="303"/>
    </location>
</feature>
<evidence type="ECO:0000313" key="16">
    <source>
        <dbReference type="EMBL" id="RZF41063.1"/>
    </source>
</evidence>
<dbReference type="FunFam" id="2.60.40.1180:FF:000023">
    <property type="entry name" value="neutral alpha-glucosidase AB isoform X2"/>
    <property type="match status" value="1"/>
</dbReference>
<dbReference type="FunFam" id="3.20.20.80:FF:000039">
    <property type="entry name" value="Glucosidase, alpha neutral C"/>
    <property type="match status" value="1"/>
</dbReference>
<dbReference type="Proteomes" id="UP000291343">
    <property type="component" value="Unassembled WGS sequence"/>
</dbReference>
<comment type="caution">
    <text evidence="16">The sequence shown here is derived from an EMBL/GenBank/DDBJ whole genome shotgun (WGS) entry which is preliminary data.</text>
</comment>
<dbReference type="GO" id="GO:0030246">
    <property type="term" value="F:carbohydrate binding"/>
    <property type="evidence" value="ECO:0007669"/>
    <property type="project" value="InterPro"/>
</dbReference>
<evidence type="ECO:0000256" key="6">
    <source>
        <dbReference type="ARBA" id="ARBA00022824"/>
    </source>
</evidence>
<evidence type="ECO:0000256" key="2">
    <source>
        <dbReference type="ARBA" id="ARBA00004833"/>
    </source>
</evidence>
<comment type="pathway">
    <text evidence="2">Glycan metabolism; N-glycan metabolism.</text>
</comment>
<keyword evidence="4 12" id="KW-0732">Signal</keyword>
<dbReference type="InterPro" id="IPR000322">
    <property type="entry name" value="Glyco_hydro_31_TIM"/>
</dbReference>
<dbReference type="EMBL" id="QKKF02017260">
    <property type="protein sequence ID" value="RZF41063.1"/>
    <property type="molecule type" value="Genomic_DNA"/>
</dbReference>
<dbReference type="GO" id="GO:0090599">
    <property type="term" value="F:alpha-glucosidase activity"/>
    <property type="evidence" value="ECO:0007669"/>
    <property type="project" value="TreeGrafter"/>
</dbReference>
<evidence type="ECO:0000256" key="1">
    <source>
        <dbReference type="ARBA" id="ARBA00004240"/>
    </source>
</evidence>
<keyword evidence="5 10" id="KW-0378">Hydrolase</keyword>
<keyword evidence="7" id="KW-0325">Glycoprotein</keyword>
<evidence type="ECO:0000256" key="8">
    <source>
        <dbReference type="ARBA" id="ARBA00023295"/>
    </source>
</evidence>
<evidence type="ECO:0000313" key="17">
    <source>
        <dbReference type="Proteomes" id="UP000291343"/>
    </source>
</evidence>
<keyword evidence="8 10" id="KW-0326">Glycosidase</keyword>
<dbReference type="SUPFAM" id="SSF51445">
    <property type="entry name" value="(Trans)glycosidases"/>
    <property type="match status" value="1"/>
</dbReference>
<feature type="compositionally biased region" description="Basic and acidic residues" evidence="11">
    <location>
        <begin position="173"/>
        <end position="182"/>
    </location>
</feature>
<evidence type="ECO:0000256" key="4">
    <source>
        <dbReference type="ARBA" id="ARBA00022729"/>
    </source>
</evidence>
<dbReference type="SMR" id="A0A482X5R3"/>
<feature type="domain" description="Glycosyl hydrolase family 31 C-terminal" evidence="15">
    <location>
        <begin position="707"/>
        <end position="795"/>
    </location>
</feature>
<protein>
    <recommendedName>
        <fullName evidence="9">Glucosidase II subunit alpha</fullName>
    </recommendedName>
</protein>
<evidence type="ECO:0000259" key="13">
    <source>
        <dbReference type="Pfam" id="PF01055"/>
    </source>
</evidence>
<dbReference type="Gene3D" id="3.20.20.80">
    <property type="entry name" value="Glycosidases"/>
    <property type="match status" value="2"/>
</dbReference>
<dbReference type="InParanoid" id="A0A482X5R3"/>
<dbReference type="InterPro" id="IPR013780">
    <property type="entry name" value="Glyco_hydro_b"/>
</dbReference>
<evidence type="ECO:0000256" key="10">
    <source>
        <dbReference type="RuleBase" id="RU361185"/>
    </source>
</evidence>
<dbReference type="SUPFAM" id="SSF74650">
    <property type="entry name" value="Galactose mutarotase-like"/>
    <property type="match status" value="1"/>
</dbReference>
<dbReference type="FunCoup" id="A0A482X5R3">
    <property type="interactions" value="1685"/>
</dbReference>
<evidence type="ECO:0000256" key="3">
    <source>
        <dbReference type="ARBA" id="ARBA00007806"/>
    </source>
</evidence>
<evidence type="ECO:0000256" key="11">
    <source>
        <dbReference type="SAM" id="MobiDB-lite"/>
    </source>
</evidence>
<dbReference type="OrthoDB" id="3237269at2759"/>
<dbReference type="SUPFAM" id="SSF51011">
    <property type="entry name" value="Glycosyl hydrolase domain"/>
    <property type="match status" value="1"/>
</dbReference>
<reference evidence="16 17" key="1">
    <citation type="journal article" date="2017" name="Gigascience">
        <title>Genome sequence of the small brown planthopper, Laodelphax striatellus.</title>
        <authorList>
            <person name="Zhu J."/>
            <person name="Jiang F."/>
            <person name="Wang X."/>
            <person name="Yang P."/>
            <person name="Bao Y."/>
            <person name="Zhao W."/>
            <person name="Wang W."/>
            <person name="Lu H."/>
            <person name="Wang Q."/>
            <person name="Cui N."/>
            <person name="Li J."/>
            <person name="Chen X."/>
            <person name="Luo L."/>
            <person name="Yu J."/>
            <person name="Kang L."/>
            <person name="Cui F."/>
        </authorList>
    </citation>
    <scope>NUCLEOTIDE SEQUENCE [LARGE SCALE GENOMIC DNA]</scope>
    <source>
        <strain evidence="16">Lst14</strain>
    </source>
</reference>
<dbReference type="Pfam" id="PF21365">
    <property type="entry name" value="Glyco_hydro_31_3rd"/>
    <property type="match status" value="1"/>
</dbReference>
<dbReference type="PANTHER" id="PTHR22762:SF54">
    <property type="entry name" value="BCDNA.GH04962"/>
    <property type="match status" value="1"/>
</dbReference>
<evidence type="ECO:0000256" key="7">
    <source>
        <dbReference type="ARBA" id="ARBA00023180"/>
    </source>
</evidence>
<evidence type="ECO:0000259" key="14">
    <source>
        <dbReference type="Pfam" id="PF13802"/>
    </source>
</evidence>
<dbReference type="Pfam" id="PF13802">
    <property type="entry name" value="Gal_mutarotas_2"/>
    <property type="match status" value="1"/>
</dbReference>
<comment type="similarity">
    <text evidence="3 10">Belongs to the glycosyl hydrolase 31 family.</text>
</comment>